<dbReference type="STRING" id="380358.XALC_0219"/>
<dbReference type="Proteomes" id="UP000001890">
    <property type="component" value="Chromosome"/>
</dbReference>
<proteinExistence type="predicted"/>
<sequence length="144" mass="15925">MADTAPMAWRIMQATAERLRLIRTSDGARTDLGADVRLEAQPFDPSDTTGRITLYTASVVHPDGARSPSERELTLIIELTVPAAWDAAQATTLGAAEDVEDMLGDWMPFNGALPLRFRESIFLERPDGMPCIVTQMMFGTGWRR</sequence>
<dbReference type="eggNOG" id="ENOG5031IZF">
    <property type="taxonomic scope" value="Bacteria"/>
</dbReference>
<dbReference type="AlphaFoldDB" id="D2U9V3"/>
<dbReference type="RefSeq" id="WP_012914782.1">
    <property type="nucleotide sequence ID" value="NC_013722.1"/>
</dbReference>
<protein>
    <submittedName>
        <fullName evidence="1">Uncharacterized protein</fullName>
    </submittedName>
</protein>
<dbReference type="KEGG" id="xal:XALC_0219"/>
<organism evidence="1 2">
    <name type="scientific">Xanthomonas albilineans (strain GPE PC73 / CFBP 7063)</name>
    <dbReference type="NCBI Taxonomy" id="380358"/>
    <lineage>
        <taxon>Bacteria</taxon>
        <taxon>Pseudomonadati</taxon>
        <taxon>Pseudomonadota</taxon>
        <taxon>Gammaproteobacteria</taxon>
        <taxon>Lysobacterales</taxon>
        <taxon>Lysobacteraceae</taxon>
        <taxon>Xanthomonas</taxon>
    </lineage>
</organism>
<dbReference type="EMBL" id="FP565176">
    <property type="protein sequence ID" value="CBA14764.1"/>
    <property type="molecule type" value="Genomic_DNA"/>
</dbReference>
<keyword evidence="2" id="KW-1185">Reference proteome</keyword>
<name>D2U9V3_XANAP</name>
<accession>D2U9V3</accession>
<evidence type="ECO:0000313" key="2">
    <source>
        <dbReference type="Proteomes" id="UP000001890"/>
    </source>
</evidence>
<reference evidence="1 2" key="1">
    <citation type="journal article" date="2009" name="BMC Genomics">
        <title>The complete genome sequence of Xanthomonas albilineans provides new insights into the reductive genome evolution of the xylem-limited Xanthomonadaceae.</title>
        <authorList>
            <person name="Pieretti I."/>
            <person name="Royer M."/>
            <person name="Barbe V."/>
            <person name="Carrere S."/>
            <person name="Koebnik R."/>
            <person name="Cociancich S."/>
            <person name="Couloux A."/>
            <person name="Darrasse A."/>
            <person name="Gouzy J."/>
            <person name="Jacques M.A."/>
            <person name="Lauber E."/>
            <person name="Manceau C."/>
            <person name="Mangenot S."/>
            <person name="Poussier S."/>
            <person name="Segurens B."/>
            <person name="Szurek B."/>
            <person name="Verdier V."/>
            <person name="Arlat M."/>
            <person name="Rott P."/>
        </authorList>
    </citation>
    <scope>NUCLEOTIDE SEQUENCE [LARGE SCALE GENOMIC DNA]</scope>
    <source>
        <strain evidence="2">GPE PC73 / CFBP 7063</strain>
    </source>
</reference>
<evidence type="ECO:0000313" key="1">
    <source>
        <dbReference type="EMBL" id="CBA14764.1"/>
    </source>
</evidence>
<gene>
    <name evidence="1" type="ordered locus">XALc_0219</name>
</gene>